<evidence type="ECO:0000313" key="3">
    <source>
        <dbReference type="EMBL" id="MDJ1506184.1"/>
    </source>
</evidence>
<name>A0AAE3RCY3_9BACT</name>
<dbReference type="InterPro" id="IPR010496">
    <property type="entry name" value="AL/BT2_dom"/>
</dbReference>
<feature type="signal peptide" evidence="1">
    <location>
        <begin position="1"/>
        <end position="27"/>
    </location>
</feature>
<gene>
    <name evidence="3" type="ORF">QNI22_36325</name>
</gene>
<comment type="caution">
    <text evidence="3">The sequence shown here is derived from an EMBL/GenBank/DDBJ whole genome shotgun (WGS) entry which is preliminary data.</text>
</comment>
<sequence length="626" mass="68705">MMKFSFVNIRQTCLFGCALLLSGALLAQNKDVPMKQLSLEDLSNFKPTGSNWQIAGDANADLNQENALKTGKGKGVLVNLPDKKNTSNLTFGFDHADIDLTLDFMMAKGSNSGIYLQGRYELQLLDSWGKKNPSYGDCGGIYQRWDDSKPEGQKGYQGIPPRTNACLAPGLWQHLEVAFQAPRYDASGNKLANAKFLRVVLNGIVIHENVEVTGPTRGAVFPDEKTPGPILIQGDHGPVAFRNIYYKTYGMSIPTLSDLQYSYGKGPFSSDTLKADTKFKVVQSGKTQDLTIENVPAANDYIIRHTGKLNVKSAGKYTFYTQINGFNLLKIDGKILAPLAMTGTWNERSATTDLSAGDHTFEVLVAKRDSWMKPALGVFIEGADVRRMPLNTLSSLPLDAPVNPILINVEGEPKIVRCFIDFEKGTKSKRITHAVSVGSLEGANFTVDLNNGALVQCWRGDFLNATPMWHDRGDGHSDPMGSTLKINDVPNFSVLPTNTTAWPDSLTPEANYRGHGYELDATGLPTFKYSIYGTEVEDMTRPEDGGKRLTRTLKVSGSATNLYCRIAEGKDIVAQPDGSYLIDDKSYFIKLANAAGVKPVVRTVNNRQELLMPVTTGNQISYSIIW</sequence>
<evidence type="ECO:0000259" key="2">
    <source>
        <dbReference type="Pfam" id="PF06439"/>
    </source>
</evidence>
<evidence type="ECO:0000313" key="4">
    <source>
        <dbReference type="Proteomes" id="UP001232063"/>
    </source>
</evidence>
<dbReference type="Gene3D" id="2.60.120.560">
    <property type="entry name" value="Exo-inulinase, domain 1"/>
    <property type="match status" value="1"/>
</dbReference>
<protein>
    <submittedName>
        <fullName evidence="3">DUF1080 domain-containing protein</fullName>
    </submittedName>
</protein>
<dbReference type="GO" id="GO:0016787">
    <property type="term" value="F:hydrolase activity"/>
    <property type="evidence" value="ECO:0007669"/>
    <property type="project" value="InterPro"/>
</dbReference>
<keyword evidence="4" id="KW-1185">Reference proteome</keyword>
<organism evidence="3 4">
    <name type="scientific">Xanthocytophaga agilis</name>
    <dbReference type="NCBI Taxonomy" id="3048010"/>
    <lineage>
        <taxon>Bacteria</taxon>
        <taxon>Pseudomonadati</taxon>
        <taxon>Bacteroidota</taxon>
        <taxon>Cytophagia</taxon>
        <taxon>Cytophagales</taxon>
        <taxon>Rhodocytophagaceae</taxon>
        <taxon>Xanthocytophaga</taxon>
    </lineage>
</organism>
<feature type="domain" description="3-keto-alpha-glucoside-1,2-lyase/3-keto-2-hydroxy-glucal hydratase" evidence="2">
    <location>
        <begin position="51"/>
        <end position="245"/>
    </location>
</feature>
<dbReference type="EMBL" id="JASJOU010000020">
    <property type="protein sequence ID" value="MDJ1506184.1"/>
    <property type="molecule type" value="Genomic_DNA"/>
</dbReference>
<feature type="chain" id="PRO_5042140469" evidence="1">
    <location>
        <begin position="28"/>
        <end position="626"/>
    </location>
</feature>
<proteinExistence type="predicted"/>
<reference evidence="3" key="1">
    <citation type="submission" date="2023-05" db="EMBL/GenBank/DDBJ databases">
        <authorList>
            <person name="Zhang X."/>
        </authorList>
    </citation>
    <scope>NUCLEOTIDE SEQUENCE</scope>
    <source>
        <strain evidence="3">BD1B2-1</strain>
    </source>
</reference>
<dbReference type="RefSeq" id="WP_314518978.1">
    <property type="nucleotide sequence ID" value="NZ_JASJOU010000020.1"/>
</dbReference>
<dbReference type="AlphaFoldDB" id="A0AAE3RCY3"/>
<evidence type="ECO:0000256" key="1">
    <source>
        <dbReference type="SAM" id="SignalP"/>
    </source>
</evidence>
<dbReference type="SUPFAM" id="SSF56988">
    <property type="entry name" value="Anthrax protective antigen"/>
    <property type="match status" value="1"/>
</dbReference>
<dbReference type="Proteomes" id="UP001232063">
    <property type="component" value="Unassembled WGS sequence"/>
</dbReference>
<keyword evidence="1" id="KW-0732">Signal</keyword>
<accession>A0AAE3RCY3</accession>
<dbReference type="Pfam" id="PF06439">
    <property type="entry name" value="3keto-disac_hyd"/>
    <property type="match status" value="1"/>
</dbReference>